<dbReference type="PANTHER" id="PTHR33055:SF3">
    <property type="entry name" value="PUTATIVE TRANSPOSASE FOR IS117-RELATED"/>
    <property type="match status" value="1"/>
</dbReference>
<dbReference type="KEGG" id="alkq:M9189_03160"/>
<evidence type="ECO:0000259" key="2">
    <source>
        <dbReference type="Pfam" id="PF02371"/>
    </source>
</evidence>
<gene>
    <name evidence="3" type="ORF">M9189_03160</name>
</gene>
<evidence type="ECO:0000313" key="3">
    <source>
        <dbReference type="EMBL" id="URW80352.1"/>
    </source>
</evidence>
<dbReference type="NCBIfam" id="NF033542">
    <property type="entry name" value="transpos_IS110"/>
    <property type="match status" value="1"/>
</dbReference>
<sequence length="340" mass="39243">MKRFFIGIDFSKLKFDAALFDGKTTTVLDMKEFKNQESGFKAMTKWIKSMTKSDSSRWLFCGEHTGLYCIAFGKYMVQKKYDFWLEPGLRIKYSQGMTRGKSDKIEAIQIADYAYRHRDKAVYHQGLNPLLEQLKDLIAYRNRLIDNKKSLEVSCNELIRVKVDNTTAEYIYQDSQKMIQSLISSIKTVEAKIQEILYQEACLKENYDLLISIKGIGMINAVLVLVFTGNFTLFSDARKFGCYCGMVPFEHSSGTSVKGRDKISHLANKSVKTSLTQAARTAVMHDASLKAYYQRKKLEGKPDRLIINNVRNKLIHRMFAVVKTRRKYENNYQHPLQFAA</sequence>
<name>A0A9J6ZSY5_9BACT</name>
<dbReference type="RefSeq" id="WP_250724494.1">
    <property type="nucleotide sequence ID" value="NZ_CP098400.1"/>
</dbReference>
<dbReference type="Pfam" id="PF02371">
    <property type="entry name" value="Transposase_20"/>
    <property type="match status" value="1"/>
</dbReference>
<reference evidence="3" key="1">
    <citation type="submission" date="2022-05" db="EMBL/GenBank/DDBJ databases">
        <authorList>
            <person name="Sun X."/>
        </authorList>
    </citation>
    <scope>NUCLEOTIDE SEQUENCE</scope>
    <source>
        <strain evidence="3">Ai-910</strain>
    </source>
</reference>
<dbReference type="InterPro" id="IPR002525">
    <property type="entry name" value="Transp_IS110-like_N"/>
</dbReference>
<proteinExistence type="predicted"/>
<dbReference type="Proteomes" id="UP001056426">
    <property type="component" value="Chromosome"/>
</dbReference>
<accession>A0A9J6ZSY5</accession>
<dbReference type="PANTHER" id="PTHR33055">
    <property type="entry name" value="TRANSPOSASE FOR INSERTION SEQUENCE ELEMENT IS1111A"/>
    <property type="match status" value="1"/>
</dbReference>
<dbReference type="AlphaFoldDB" id="A0A9J6ZSY5"/>
<dbReference type="InterPro" id="IPR003346">
    <property type="entry name" value="Transposase_20"/>
</dbReference>
<evidence type="ECO:0000313" key="4">
    <source>
        <dbReference type="Proteomes" id="UP001056426"/>
    </source>
</evidence>
<reference evidence="3" key="2">
    <citation type="submission" date="2022-06" db="EMBL/GenBank/DDBJ databases">
        <title>Xiashengella guii gen. nov. sp. nov., a bacterium isolated form anaerobic digestion tank.</title>
        <authorList>
            <person name="Huang H."/>
        </authorList>
    </citation>
    <scope>NUCLEOTIDE SEQUENCE</scope>
    <source>
        <strain evidence="3">Ai-910</strain>
    </source>
</reference>
<organism evidence="3 4">
    <name type="scientific">Xiashengella succiniciproducens</name>
    <dbReference type="NCBI Taxonomy" id="2949635"/>
    <lineage>
        <taxon>Bacteria</taxon>
        <taxon>Pseudomonadati</taxon>
        <taxon>Bacteroidota</taxon>
        <taxon>Bacteroidia</taxon>
        <taxon>Marinilabiliales</taxon>
        <taxon>Marinilabiliaceae</taxon>
        <taxon>Xiashengella</taxon>
    </lineage>
</organism>
<evidence type="ECO:0000259" key="1">
    <source>
        <dbReference type="Pfam" id="PF01548"/>
    </source>
</evidence>
<protein>
    <submittedName>
        <fullName evidence="3">IS110 family transposase</fullName>
    </submittedName>
</protein>
<dbReference type="GO" id="GO:0003677">
    <property type="term" value="F:DNA binding"/>
    <property type="evidence" value="ECO:0007669"/>
    <property type="project" value="InterPro"/>
</dbReference>
<feature type="domain" description="Transposase IS110-like N-terminal" evidence="1">
    <location>
        <begin position="6"/>
        <end position="151"/>
    </location>
</feature>
<dbReference type="InterPro" id="IPR047650">
    <property type="entry name" value="Transpos_IS110"/>
</dbReference>
<feature type="domain" description="Transposase IS116/IS110/IS902 C-terminal" evidence="2">
    <location>
        <begin position="208"/>
        <end position="294"/>
    </location>
</feature>
<dbReference type="GO" id="GO:0004803">
    <property type="term" value="F:transposase activity"/>
    <property type="evidence" value="ECO:0007669"/>
    <property type="project" value="InterPro"/>
</dbReference>
<dbReference type="Pfam" id="PF01548">
    <property type="entry name" value="DEDD_Tnp_IS110"/>
    <property type="match status" value="1"/>
</dbReference>
<dbReference type="GO" id="GO:0006313">
    <property type="term" value="P:DNA transposition"/>
    <property type="evidence" value="ECO:0007669"/>
    <property type="project" value="InterPro"/>
</dbReference>
<dbReference type="EMBL" id="CP098400">
    <property type="protein sequence ID" value="URW80352.1"/>
    <property type="molecule type" value="Genomic_DNA"/>
</dbReference>
<keyword evidence="4" id="KW-1185">Reference proteome</keyword>